<dbReference type="RefSeq" id="WP_077077734.1">
    <property type="nucleotide sequence ID" value="NZ_FUEZ01000003.1"/>
</dbReference>
<dbReference type="STRING" id="1841861.GCA_900157365_05226"/>
<evidence type="ECO:0000313" key="1">
    <source>
        <dbReference type="EMBL" id="SPM38842.1"/>
    </source>
</evidence>
<gene>
    <name evidence="1" type="ORF">MNAB215_1023</name>
</gene>
<evidence type="ECO:0000313" key="2">
    <source>
        <dbReference type="Proteomes" id="UP000240424"/>
    </source>
</evidence>
<protein>
    <recommendedName>
        <fullName evidence="3">DUF2505 domain-containing protein</fullName>
    </recommendedName>
</protein>
<keyword evidence="2" id="KW-1185">Reference proteome</keyword>
<dbReference type="EMBL" id="FUEZ01000003">
    <property type="protein sequence ID" value="SPM38842.1"/>
    <property type="molecule type" value="Genomic_DNA"/>
</dbReference>
<sequence length="174" mass="18645">MPRSFDLSAEYQDSVEDVLRAFTEADYWLARLAGSGVDEAKLESLRVGGDPGDAGTIEVVTLQVVHSNKLPAMMSQLHRGDIRITREESWDLVDDGTAKGTFTGSVAGAPAKVSGTALLYPAAESGGSRLECQLTVHVRIPLIGGKVEKVIGTQLANLVMAEQQFTSQWITNNA</sequence>
<organism evidence="1 2">
    <name type="scientific">Mycobacterium numidiamassiliense</name>
    <dbReference type="NCBI Taxonomy" id="1841861"/>
    <lineage>
        <taxon>Bacteria</taxon>
        <taxon>Bacillati</taxon>
        <taxon>Actinomycetota</taxon>
        <taxon>Actinomycetes</taxon>
        <taxon>Mycobacteriales</taxon>
        <taxon>Mycobacteriaceae</taxon>
        <taxon>Mycobacterium</taxon>
    </lineage>
</organism>
<reference evidence="1 2" key="1">
    <citation type="submission" date="2017-01" db="EMBL/GenBank/DDBJ databases">
        <authorList>
            <consortium name="Urmite Genomes"/>
        </authorList>
    </citation>
    <scope>NUCLEOTIDE SEQUENCE [LARGE SCALE GENOMIC DNA]</scope>
    <source>
        <strain evidence="1 2">AB215</strain>
    </source>
</reference>
<dbReference type="InterPro" id="IPR019639">
    <property type="entry name" value="DUF2505"/>
</dbReference>
<accession>A0A2U3P507</accession>
<proteinExistence type="predicted"/>
<dbReference type="AlphaFoldDB" id="A0A2U3P507"/>
<evidence type="ECO:0008006" key="3">
    <source>
        <dbReference type="Google" id="ProtNLM"/>
    </source>
</evidence>
<dbReference type="OrthoDB" id="5178774at2"/>
<dbReference type="Proteomes" id="UP000240424">
    <property type="component" value="Unassembled WGS sequence"/>
</dbReference>
<name>A0A2U3P507_9MYCO</name>
<dbReference type="Pfam" id="PF10698">
    <property type="entry name" value="DUF2505"/>
    <property type="match status" value="1"/>
</dbReference>